<proteinExistence type="predicted"/>
<name>A0A2P5CRS8_PARAD</name>
<organism evidence="2 3">
    <name type="scientific">Parasponia andersonii</name>
    <name type="common">Sponia andersonii</name>
    <dbReference type="NCBI Taxonomy" id="3476"/>
    <lineage>
        <taxon>Eukaryota</taxon>
        <taxon>Viridiplantae</taxon>
        <taxon>Streptophyta</taxon>
        <taxon>Embryophyta</taxon>
        <taxon>Tracheophyta</taxon>
        <taxon>Spermatophyta</taxon>
        <taxon>Magnoliopsida</taxon>
        <taxon>eudicotyledons</taxon>
        <taxon>Gunneridae</taxon>
        <taxon>Pentapetalae</taxon>
        <taxon>rosids</taxon>
        <taxon>fabids</taxon>
        <taxon>Rosales</taxon>
        <taxon>Cannabaceae</taxon>
        <taxon>Parasponia</taxon>
    </lineage>
</organism>
<feature type="compositionally biased region" description="Polar residues" evidence="1">
    <location>
        <begin position="9"/>
        <end position="22"/>
    </location>
</feature>
<sequence length="70" mass="7723">MTPFAPSSVEPQITPQTRTKSSLKARFCAEEDELGKFGVAEIEATEEDFWERKLEDTAGREVTVTGRGGC</sequence>
<protein>
    <submittedName>
        <fullName evidence="2">Uncharacterized protein</fullName>
    </submittedName>
</protein>
<gene>
    <name evidence="2" type="ORF">PanWU01x14_128990</name>
</gene>
<evidence type="ECO:0000313" key="2">
    <source>
        <dbReference type="EMBL" id="PON63743.1"/>
    </source>
</evidence>
<dbReference type="Proteomes" id="UP000237105">
    <property type="component" value="Unassembled WGS sequence"/>
</dbReference>
<comment type="caution">
    <text evidence="2">The sequence shown here is derived from an EMBL/GenBank/DDBJ whole genome shotgun (WGS) entry which is preliminary data.</text>
</comment>
<dbReference type="EMBL" id="JXTB01000101">
    <property type="protein sequence ID" value="PON63743.1"/>
    <property type="molecule type" value="Genomic_DNA"/>
</dbReference>
<evidence type="ECO:0000256" key="1">
    <source>
        <dbReference type="SAM" id="MobiDB-lite"/>
    </source>
</evidence>
<dbReference type="AlphaFoldDB" id="A0A2P5CRS8"/>
<evidence type="ECO:0000313" key="3">
    <source>
        <dbReference type="Proteomes" id="UP000237105"/>
    </source>
</evidence>
<keyword evidence="3" id="KW-1185">Reference proteome</keyword>
<accession>A0A2P5CRS8</accession>
<reference evidence="3" key="1">
    <citation type="submission" date="2016-06" db="EMBL/GenBank/DDBJ databases">
        <title>Parallel loss of symbiosis genes in relatives of nitrogen-fixing non-legume Parasponia.</title>
        <authorList>
            <person name="Van Velzen R."/>
            <person name="Holmer R."/>
            <person name="Bu F."/>
            <person name="Rutten L."/>
            <person name="Van Zeijl A."/>
            <person name="Liu W."/>
            <person name="Santuari L."/>
            <person name="Cao Q."/>
            <person name="Sharma T."/>
            <person name="Shen D."/>
            <person name="Roswanjaya Y."/>
            <person name="Wardhani T."/>
            <person name="Kalhor M.S."/>
            <person name="Jansen J."/>
            <person name="Van den Hoogen J."/>
            <person name="Gungor B."/>
            <person name="Hartog M."/>
            <person name="Hontelez J."/>
            <person name="Verver J."/>
            <person name="Yang W.-C."/>
            <person name="Schijlen E."/>
            <person name="Repin R."/>
            <person name="Schilthuizen M."/>
            <person name="Schranz E."/>
            <person name="Heidstra R."/>
            <person name="Miyata K."/>
            <person name="Fedorova E."/>
            <person name="Kohlen W."/>
            <person name="Bisseling T."/>
            <person name="Smit S."/>
            <person name="Geurts R."/>
        </authorList>
    </citation>
    <scope>NUCLEOTIDE SEQUENCE [LARGE SCALE GENOMIC DNA]</scope>
    <source>
        <strain evidence="3">cv. WU1-14</strain>
    </source>
</reference>
<feature type="region of interest" description="Disordered" evidence="1">
    <location>
        <begin position="1"/>
        <end position="22"/>
    </location>
</feature>